<dbReference type="GO" id="GO:0019901">
    <property type="term" value="F:protein kinase binding"/>
    <property type="evidence" value="ECO:0007669"/>
    <property type="project" value="InterPro"/>
</dbReference>
<name>A0A0C3PX89_PISTI</name>
<dbReference type="Proteomes" id="UP000054217">
    <property type="component" value="Unassembled WGS sequence"/>
</dbReference>
<dbReference type="SUPFAM" id="SSF47954">
    <property type="entry name" value="Cyclin-like"/>
    <property type="match status" value="1"/>
</dbReference>
<dbReference type="STRING" id="870435.A0A0C3PX89"/>
<organism evidence="3 4">
    <name type="scientific">Pisolithus tinctorius Marx 270</name>
    <dbReference type="NCBI Taxonomy" id="870435"/>
    <lineage>
        <taxon>Eukaryota</taxon>
        <taxon>Fungi</taxon>
        <taxon>Dikarya</taxon>
        <taxon>Basidiomycota</taxon>
        <taxon>Agaricomycotina</taxon>
        <taxon>Agaricomycetes</taxon>
        <taxon>Agaricomycetidae</taxon>
        <taxon>Boletales</taxon>
        <taxon>Sclerodermatineae</taxon>
        <taxon>Pisolithaceae</taxon>
        <taxon>Pisolithus</taxon>
    </lineage>
</organism>
<dbReference type="InterPro" id="IPR013922">
    <property type="entry name" value="Cyclin_PHO80-like"/>
</dbReference>
<dbReference type="CDD" id="cd20557">
    <property type="entry name" value="CYCLIN_ScPCL1-like"/>
    <property type="match status" value="1"/>
</dbReference>
<dbReference type="GO" id="GO:0005634">
    <property type="term" value="C:nucleus"/>
    <property type="evidence" value="ECO:0007669"/>
    <property type="project" value="TreeGrafter"/>
</dbReference>
<evidence type="ECO:0000259" key="2">
    <source>
        <dbReference type="Pfam" id="PF00134"/>
    </source>
</evidence>
<accession>A0A0C3PX89</accession>
<feature type="domain" description="Cyclin N-terminal" evidence="2">
    <location>
        <begin position="66"/>
        <end position="159"/>
    </location>
</feature>
<reference evidence="3 4" key="1">
    <citation type="submission" date="2014-04" db="EMBL/GenBank/DDBJ databases">
        <authorList>
            <consortium name="DOE Joint Genome Institute"/>
            <person name="Kuo A."/>
            <person name="Kohler A."/>
            <person name="Costa M.D."/>
            <person name="Nagy L.G."/>
            <person name="Floudas D."/>
            <person name="Copeland A."/>
            <person name="Barry K.W."/>
            <person name="Cichocki N."/>
            <person name="Veneault-Fourrey C."/>
            <person name="LaButti K."/>
            <person name="Lindquist E.A."/>
            <person name="Lipzen A."/>
            <person name="Lundell T."/>
            <person name="Morin E."/>
            <person name="Murat C."/>
            <person name="Sun H."/>
            <person name="Tunlid A."/>
            <person name="Henrissat B."/>
            <person name="Grigoriev I.V."/>
            <person name="Hibbett D.S."/>
            <person name="Martin F."/>
            <person name="Nordberg H.P."/>
            <person name="Cantor M.N."/>
            <person name="Hua S.X."/>
        </authorList>
    </citation>
    <scope>NUCLEOTIDE SEQUENCE [LARGE SCALE GENOMIC DNA]</scope>
    <source>
        <strain evidence="3 4">Marx 270</strain>
    </source>
</reference>
<dbReference type="InterPro" id="IPR036915">
    <property type="entry name" value="Cyclin-like_sf"/>
</dbReference>
<protein>
    <recommendedName>
        <fullName evidence="2">Cyclin N-terminal domain-containing protein</fullName>
    </recommendedName>
</protein>
<evidence type="ECO:0000313" key="4">
    <source>
        <dbReference type="Proteomes" id="UP000054217"/>
    </source>
</evidence>
<feature type="compositionally biased region" description="Basic residues" evidence="1">
    <location>
        <begin position="291"/>
        <end position="303"/>
    </location>
</feature>
<dbReference type="GO" id="GO:0016538">
    <property type="term" value="F:cyclin-dependent protein serine/threonine kinase regulator activity"/>
    <property type="evidence" value="ECO:0007669"/>
    <property type="project" value="TreeGrafter"/>
</dbReference>
<dbReference type="Pfam" id="PF00134">
    <property type="entry name" value="Cyclin_N"/>
    <property type="match status" value="1"/>
</dbReference>
<dbReference type="AlphaFoldDB" id="A0A0C3PX89"/>
<gene>
    <name evidence="3" type="ORF">M404DRAFT_64240</name>
</gene>
<sequence>VHSASLVDPALHSPVLLDLLEIKLSRPIIEYVVDCTVDTVNYAMGRPSSSHRGRSVARHSDYTPFTTFVTKVLTRAEVSIPTLLVTLVYINRAKPHLQIALEEWACERVFLGALIIAHKYLNDSTLKNVQWAFCTGVFGKRDTGRIEREFLQVLDFELSISEDDILSHHDSLSVIALPVNRYRHQRHLARAPSTRPVHRQNDHSATCPELAPSSPKSSSSGSSSSPCTPEPVVFTADGATHKPPVDLVVADVPPPVPPKTASTLDILRAFPLPSNSHSHMAPPQPASSYLHKPRHHSRFAVNS</sequence>
<feature type="non-terminal residue" evidence="3">
    <location>
        <position position="303"/>
    </location>
</feature>
<dbReference type="HOGENOM" id="CLU_050396_0_0_1"/>
<feature type="compositionally biased region" description="Low complexity" evidence="1">
    <location>
        <begin position="212"/>
        <end position="226"/>
    </location>
</feature>
<proteinExistence type="predicted"/>
<dbReference type="GO" id="GO:0000307">
    <property type="term" value="C:cyclin-dependent protein kinase holoenzyme complex"/>
    <property type="evidence" value="ECO:0007669"/>
    <property type="project" value="TreeGrafter"/>
</dbReference>
<dbReference type="InterPro" id="IPR006671">
    <property type="entry name" value="Cyclin_N"/>
</dbReference>
<feature type="region of interest" description="Disordered" evidence="1">
    <location>
        <begin position="272"/>
        <end position="303"/>
    </location>
</feature>
<dbReference type="PANTHER" id="PTHR15615">
    <property type="match status" value="1"/>
</dbReference>
<reference evidence="4" key="2">
    <citation type="submission" date="2015-01" db="EMBL/GenBank/DDBJ databases">
        <title>Evolutionary Origins and Diversification of the Mycorrhizal Mutualists.</title>
        <authorList>
            <consortium name="DOE Joint Genome Institute"/>
            <consortium name="Mycorrhizal Genomics Consortium"/>
            <person name="Kohler A."/>
            <person name="Kuo A."/>
            <person name="Nagy L.G."/>
            <person name="Floudas D."/>
            <person name="Copeland A."/>
            <person name="Barry K.W."/>
            <person name="Cichocki N."/>
            <person name="Veneault-Fourrey C."/>
            <person name="LaButti K."/>
            <person name="Lindquist E.A."/>
            <person name="Lipzen A."/>
            <person name="Lundell T."/>
            <person name="Morin E."/>
            <person name="Murat C."/>
            <person name="Riley R."/>
            <person name="Ohm R."/>
            <person name="Sun H."/>
            <person name="Tunlid A."/>
            <person name="Henrissat B."/>
            <person name="Grigoriev I.V."/>
            <person name="Hibbett D.S."/>
            <person name="Martin F."/>
        </authorList>
    </citation>
    <scope>NUCLEOTIDE SEQUENCE [LARGE SCALE GENOMIC DNA]</scope>
    <source>
        <strain evidence="4">Marx 270</strain>
    </source>
</reference>
<feature type="non-terminal residue" evidence="3">
    <location>
        <position position="1"/>
    </location>
</feature>
<keyword evidence="4" id="KW-1185">Reference proteome</keyword>
<dbReference type="InParanoid" id="A0A0C3PX89"/>
<evidence type="ECO:0000313" key="3">
    <source>
        <dbReference type="EMBL" id="KIO13574.1"/>
    </source>
</evidence>
<dbReference type="PANTHER" id="PTHR15615:SF10">
    <property type="entry name" value="PHO85 CYCLIN-2-RELATED"/>
    <property type="match status" value="1"/>
</dbReference>
<evidence type="ECO:0000256" key="1">
    <source>
        <dbReference type="SAM" id="MobiDB-lite"/>
    </source>
</evidence>
<feature type="region of interest" description="Disordered" evidence="1">
    <location>
        <begin position="187"/>
        <end position="238"/>
    </location>
</feature>
<dbReference type="OrthoDB" id="10250320at2759"/>
<dbReference type="Gene3D" id="1.10.472.10">
    <property type="entry name" value="Cyclin-like"/>
    <property type="match status" value="1"/>
</dbReference>
<dbReference type="EMBL" id="KN831946">
    <property type="protein sequence ID" value="KIO13574.1"/>
    <property type="molecule type" value="Genomic_DNA"/>
</dbReference>